<dbReference type="EMBL" id="BAABAQ010000013">
    <property type="protein sequence ID" value="GAA4203435.1"/>
    <property type="molecule type" value="Genomic_DNA"/>
</dbReference>
<reference evidence="2" key="1">
    <citation type="journal article" date="2019" name="Int. J. Syst. Evol. Microbiol.">
        <title>The Global Catalogue of Microorganisms (GCM) 10K type strain sequencing project: providing services to taxonomists for standard genome sequencing and annotation.</title>
        <authorList>
            <consortium name="The Broad Institute Genomics Platform"/>
            <consortium name="The Broad Institute Genome Sequencing Center for Infectious Disease"/>
            <person name="Wu L."/>
            <person name="Ma J."/>
        </authorList>
    </citation>
    <scope>NUCLEOTIDE SEQUENCE [LARGE SCALE GENOMIC DNA]</scope>
    <source>
        <strain evidence="2">JCM 17388</strain>
    </source>
</reference>
<dbReference type="RefSeq" id="WP_344921588.1">
    <property type="nucleotide sequence ID" value="NZ_BAABAQ010000013.1"/>
</dbReference>
<evidence type="ECO:0008006" key="3">
    <source>
        <dbReference type="Google" id="ProtNLM"/>
    </source>
</evidence>
<dbReference type="Proteomes" id="UP001501251">
    <property type="component" value="Unassembled WGS sequence"/>
</dbReference>
<evidence type="ECO:0000313" key="1">
    <source>
        <dbReference type="EMBL" id="GAA4203435.1"/>
    </source>
</evidence>
<organism evidence="1 2">
    <name type="scientific">Streptosporangium oxazolinicum</name>
    <dbReference type="NCBI Taxonomy" id="909287"/>
    <lineage>
        <taxon>Bacteria</taxon>
        <taxon>Bacillati</taxon>
        <taxon>Actinomycetota</taxon>
        <taxon>Actinomycetes</taxon>
        <taxon>Streptosporangiales</taxon>
        <taxon>Streptosporangiaceae</taxon>
        <taxon>Streptosporangium</taxon>
    </lineage>
</organism>
<protein>
    <recommendedName>
        <fullName evidence="3">GntR family transcriptional regulator</fullName>
    </recommendedName>
</protein>
<comment type="caution">
    <text evidence="1">The sequence shown here is derived from an EMBL/GenBank/DDBJ whole genome shotgun (WGS) entry which is preliminary data.</text>
</comment>
<evidence type="ECO:0000313" key="2">
    <source>
        <dbReference type="Proteomes" id="UP001501251"/>
    </source>
</evidence>
<gene>
    <name evidence="1" type="ORF">GCM10022252_61080</name>
</gene>
<sequence length="46" mass="4740">MRLSLGSDFAVRPTRPGLVVGYGAVPLDRIDDGLTLLLSVIGAGEA</sequence>
<name>A0ABP8BC99_9ACTN</name>
<keyword evidence="2" id="KW-1185">Reference proteome</keyword>
<proteinExistence type="predicted"/>
<accession>A0ABP8BC99</accession>